<feature type="region of interest" description="Disordered" evidence="1">
    <location>
        <begin position="237"/>
        <end position="256"/>
    </location>
</feature>
<name>A0A0F9ERY7_9ZZZZ</name>
<proteinExistence type="predicted"/>
<organism evidence="2">
    <name type="scientific">marine sediment metagenome</name>
    <dbReference type="NCBI Taxonomy" id="412755"/>
    <lineage>
        <taxon>unclassified sequences</taxon>
        <taxon>metagenomes</taxon>
        <taxon>ecological metagenomes</taxon>
    </lineage>
</organism>
<dbReference type="AlphaFoldDB" id="A0A0F9ERY7"/>
<reference evidence="2" key="1">
    <citation type="journal article" date="2015" name="Nature">
        <title>Complex archaea that bridge the gap between prokaryotes and eukaryotes.</title>
        <authorList>
            <person name="Spang A."/>
            <person name="Saw J.H."/>
            <person name="Jorgensen S.L."/>
            <person name="Zaremba-Niedzwiedzka K."/>
            <person name="Martijn J."/>
            <person name="Lind A.E."/>
            <person name="van Eijk R."/>
            <person name="Schleper C."/>
            <person name="Guy L."/>
            <person name="Ettema T.J."/>
        </authorList>
    </citation>
    <scope>NUCLEOTIDE SEQUENCE</scope>
</reference>
<evidence type="ECO:0000313" key="2">
    <source>
        <dbReference type="EMBL" id="KKL47690.1"/>
    </source>
</evidence>
<dbReference type="EMBL" id="LAZR01033577">
    <property type="protein sequence ID" value="KKL47690.1"/>
    <property type="molecule type" value="Genomic_DNA"/>
</dbReference>
<gene>
    <name evidence="2" type="ORF">LCGC14_2333010</name>
</gene>
<protein>
    <recommendedName>
        <fullName evidence="3">DUF11 domain-containing protein</fullName>
    </recommendedName>
</protein>
<accession>A0A0F9ERY7</accession>
<sequence>GLNRNNLNLIDSVPGPGGVEDPVTRFLPGLTSPFPIPASLRLRVQWFLTQTRGHSIRRLPTPHAPCFRVLPPPFVVDNGDGTSSATFAWINHNFFPVQSPVRLKANASWSGLWTLKRPFTAKALKITPVGPGGYNQFSVSSSPTSSAGTPITFPAAATGSWTYTWQNSSPPTTLQWEVTGSSAGITIANTPVCTRQTTAQAPSILQNLECPAGTMPTANTQPPYIVTVPNPSPKIEFKAPSTKQPPFSDVGGKPDGNTEIKVTNWALGNRKTVRIGKTIRLRAEARNIGSNDASNLKLCDLVPKGMKLVGSPSHRTKNGRLYCWRAKRMGAGSGVLGEIILRATSKTKPGWKRNRVTLTAGNAELSRAWTRFQVLPRKQQATICSAAARIAC</sequence>
<comment type="caution">
    <text evidence="2">The sequence shown here is derived from an EMBL/GenBank/DDBJ whole genome shotgun (WGS) entry which is preliminary data.</text>
</comment>
<evidence type="ECO:0008006" key="3">
    <source>
        <dbReference type="Google" id="ProtNLM"/>
    </source>
</evidence>
<evidence type="ECO:0000256" key="1">
    <source>
        <dbReference type="SAM" id="MobiDB-lite"/>
    </source>
</evidence>
<feature type="non-terminal residue" evidence="2">
    <location>
        <position position="1"/>
    </location>
</feature>